<organism evidence="8 9">
    <name type="scientific">Leptospira terpstrae serovar Hualin str. LT 11-33 = ATCC 700639</name>
    <dbReference type="NCBI Taxonomy" id="1257025"/>
    <lineage>
        <taxon>Bacteria</taxon>
        <taxon>Pseudomonadati</taxon>
        <taxon>Spirochaetota</taxon>
        <taxon>Spirochaetia</taxon>
        <taxon>Leptospirales</taxon>
        <taxon>Leptospiraceae</taxon>
        <taxon>Leptospira</taxon>
    </lineage>
</organism>
<evidence type="ECO:0000256" key="6">
    <source>
        <dbReference type="SAM" id="Phobius"/>
    </source>
</evidence>
<feature type="transmembrane region" description="Helical" evidence="6">
    <location>
        <begin position="162"/>
        <end position="184"/>
    </location>
</feature>
<evidence type="ECO:0000256" key="4">
    <source>
        <dbReference type="ARBA" id="ARBA00022989"/>
    </source>
</evidence>
<reference evidence="8" key="1">
    <citation type="submission" date="2013-03" db="EMBL/GenBank/DDBJ databases">
        <authorList>
            <person name="Harkins D.M."/>
            <person name="Durkin A.S."/>
            <person name="Brinkac L.M."/>
            <person name="Haft D.H."/>
            <person name="Selengut J.D."/>
            <person name="Sanka R."/>
            <person name="DePew J."/>
            <person name="Purushe J."/>
            <person name="Hartskeerl R.A."/>
            <person name="Ahmed A."/>
            <person name="van der Linden H."/>
            <person name="Goris M.G.A."/>
            <person name="Vinetz J.M."/>
            <person name="Sutton G.G."/>
            <person name="Nierman W.C."/>
            <person name="Fouts D.E."/>
        </authorList>
    </citation>
    <scope>NUCLEOTIDE SEQUENCE [LARGE SCALE GENOMIC DNA]</scope>
    <source>
        <strain evidence="8">LT 11-33</strain>
    </source>
</reference>
<dbReference type="GO" id="GO:0005886">
    <property type="term" value="C:plasma membrane"/>
    <property type="evidence" value="ECO:0007669"/>
    <property type="project" value="UniProtKB-SubCell"/>
</dbReference>
<evidence type="ECO:0000313" key="8">
    <source>
        <dbReference type="EMBL" id="EMY61395.1"/>
    </source>
</evidence>
<keyword evidence="3 6" id="KW-0812">Transmembrane</keyword>
<dbReference type="InterPro" id="IPR051311">
    <property type="entry name" value="DedA_domain"/>
</dbReference>
<comment type="subcellular location">
    <subcellularLocation>
        <location evidence="1">Cell membrane</location>
        <topology evidence="1">Multi-pass membrane protein</topology>
    </subcellularLocation>
</comment>
<dbReference type="PANTHER" id="PTHR42709">
    <property type="entry name" value="ALKALINE PHOSPHATASE LIKE PROTEIN"/>
    <property type="match status" value="1"/>
</dbReference>
<protein>
    <submittedName>
        <fullName evidence="8">SNARE-like domain protein</fullName>
    </submittedName>
</protein>
<dbReference type="InterPro" id="IPR032816">
    <property type="entry name" value="VTT_dom"/>
</dbReference>
<evidence type="ECO:0000259" key="7">
    <source>
        <dbReference type="Pfam" id="PF09335"/>
    </source>
</evidence>
<keyword evidence="2" id="KW-1003">Cell membrane</keyword>
<dbReference type="STRING" id="1257025.LEP1GSC203_1417"/>
<gene>
    <name evidence="8" type="ORF">LEP1GSC203_1417</name>
</gene>
<dbReference type="PANTHER" id="PTHR42709:SF6">
    <property type="entry name" value="UNDECAPRENYL PHOSPHATE TRANSPORTER A"/>
    <property type="match status" value="1"/>
</dbReference>
<feature type="transmembrane region" description="Helical" evidence="6">
    <location>
        <begin position="71"/>
        <end position="94"/>
    </location>
</feature>
<feature type="transmembrane region" description="Helical" evidence="6">
    <location>
        <begin position="196"/>
        <end position="214"/>
    </location>
</feature>
<dbReference type="Proteomes" id="UP000012371">
    <property type="component" value="Unassembled WGS sequence"/>
</dbReference>
<name>N1VWG1_9LEPT</name>
<keyword evidence="9" id="KW-1185">Reference proteome</keyword>
<dbReference type="AlphaFoldDB" id="N1VWG1"/>
<evidence type="ECO:0000256" key="2">
    <source>
        <dbReference type="ARBA" id="ARBA00022475"/>
    </source>
</evidence>
<evidence type="ECO:0000256" key="5">
    <source>
        <dbReference type="ARBA" id="ARBA00023136"/>
    </source>
</evidence>
<dbReference type="EMBL" id="AOGW02000010">
    <property type="protein sequence ID" value="EMY61395.1"/>
    <property type="molecule type" value="Genomic_DNA"/>
</dbReference>
<dbReference type="Pfam" id="PF09335">
    <property type="entry name" value="VTT_dom"/>
    <property type="match status" value="1"/>
</dbReference>
<evidence type="ECO:0000256" key="1">
    <source>
        <dbReference type="ARBA" id="ARBA00004651"/>
    </source>
</evidence>
<proteinExistence type="predicted"/>
<keyword evidence="4 6" id="KW-1133">Transmembrane helix</keyword>
<keyword evidence="5 6" id="KW-0472">Membrane</keyword>
<accession>N1VWG1</accession>
<sequence>MLPPVGKAYLFLVLDFLQFDAFLTRILELPPLLLWGFFCFSNFLENVFPPWPGDTITVFSGFLSSSPDSPLSFLSVVIATYLGNLLGALVMYFFGDRFLQFLKRSQFPFLSALYQEENLHKTLSWFRKNELIVVLLSRFSAGIRFFVSIVAGMSKMNVIKFVLLYTIAIFLWCGLLLTGGSVMGTHWNQIVVMLSYYNRTIGFILICLFLFFLYQIMKKRNTKLT</sequence>
<comment type="caution">
    <text evidence="8">The sequence shown here is derived from an EMBL/GenBank/DDBJ whole genome shotgun (WGS) entry which is preliminary data.</text>
</comment>
<evidence type="ECO:0000256" key="3">
    <source>
        <dbReference type="ARBA" id="ARBA00022692"/>
    </source>
</evidence>
<evidence type="ECO:0000313" key="9">
    <source>
        <dbReference type="Proteomes" id="UP000012371"/>
    </source>
</evidence>
<feature type="domain" description="VTT" evidence="7">
    <location>
        <begin position="51"/>
        <end position="181"/>
    </location>
</feature>